<reference evidence="1 2" key="1">
    <citation type="journal article" date="2014" name="Genome Biol. Evol.">
        <title>The secreted proteins of Achlya hypogyna and Thraustotheca clavata identify the ancestral oomycete secretome and reveal gene acquisitions by horizontal gene transfer.</title>
        <authorList>
            <person name="Misner I."/>
            <person name="Blouin N."/>
            <person name="Leonard G."/>
            <person name="Richards T.A."/>
            <person name="Lane C.E."/>
        </authorList>
    </citation>
    <scope>NUCLEOTIDE SEQUENCE [LARGE SCALE GENOMIC DNA]</scope>
    <source>
        <strain evidence="1 2">ATCC 34112</strain>
    </source>
</reference>
<sequence length="258" mass="30598">MKIKREWLTMLLFDHAIYLYDLEHNCGFYNNLYVPEAHPYDNTLVLTRNIDPDHILRRFVTHISNGFADCFNSSAWREIDSFKPNVLGEWWLTSERDEMNVPDVRLFFSQQVECTQREMNYNIEANYCLLWRQFFSEFDDRGIADDIRLQYVENFMNWLNSIVQKLFTRVQCPCIFQDSKIRVLQNCLPTSLIESLYLMATGYQLRMSALKSHSVNVEYDANADKNLQAPIFNERFASSMNVEETFSSLNAIQRREGR</sequence>
<dbReference type="Proteomes" id="UP000243217">
    <property type="component" value="Unassembled WGS sequence"/>
</dbReference>
<gene>
    <name evidence="1" type="ORF">THRCLA_05708</name>
</gene>
<feature type="non-terminal residue" evidence="1">
    <location>
        <position position="258"/>
    </location>
</feature>
<evidence type="ECO:0000313" key="2">
    <source>
        <dbReference type="Proteomes" id="UP000243217"/>
    </source>
</evidence>
<proteinExistence type="predicted"/>
<name>A0A1V9ZV52_9STRA</name>
<dbReference type="AlphaFoldDB" id="A0A1V9ZV52"/>
<dbReference type="OrthoDB" id="10520522at2759"/>
<keyword evidence="2" id="KW-1185">Reference proteome</keyword>
<evidence type="ECO:0000313" key="1">
    <source>
        <dbReference type="EMBL" id="OQS01849.1"/>
    </source>
</evidence>
<organism evidence="1 2">
    <name type="scientific">Thraustotheca clavata</name>
    <dbReference type="NCBI Taxonomy" id="74557"/>
    <lineage>
        <taxon>Eukaryota</taxon>
        <taxon>Sar</taxon>
        <taxon>Stramenopiles</taxon>
        <taxon>Oomycota</taxon>
        <taxon>Saprolegniomycetes</taxon>
        <taxon>Saprolegniales</taxon>
        <taxon>Achlyaceae</taxon>
        <taxon>Thraustotheca</taxon>
    </lineage>
</organism>
<accession>A0A1V9ZV52</accession>
<comment type="caution">
    <text evidence="1">The sequence shown here is derived from an EMBL/GenBank/DDBJ whole genome shotgun (WGS) entry which is preliminary data.</text>
</comment>
<protein>
    <submittedName>
        <fullName evidence="1">Uncharacterized protein</fullName>
    </submittedName>
</protein>
<dbReference type="EMBL" id="JNBS01001389">
    <property type="protein sequence ID" value="OQS01849.1"/>
    <property type="molecule type" value="Genomic_DNA"/>
</dbReference>